<reference evidence="3 4" key="1">
    <citation type="journal article" date="2014" name="J. Biotechnol.">
        <title>Complete genome sequence of the actinobacterium Amycolatopsis japonica MG417-CF17(T) (=DSM 44213T) producing (S,S)-N,N'-ethylenediaminedisuccinic acid.</title>
        <authorList>
            <person name="Stegmann E."/>
            <person name="Albersmeier A."/>
            <person name="Spohn M."/>
            <person name="Gert H."/>
            <person name="Weber T."/>
            <person name="Wohlleben W."/>
            <person name="Kalinowski J."/>
            <person name="Ruckert C."/>
        </authorList>
    </citation>
    <scope>NUCLEOTIDE SEQUENCE [LARGE SCALE GENOMIC DNA]</scope>
    <source>
        <strain evidence="4">MG417-CF17 (DSM 44213)</strain>
    </source>
</reference>
<keyword evidence="2" id="KW-0472">Membrane</keyword>
<accession>A0A075UPP3</accession>
<keyword evidence="2" id="KW-1133">Transmembrane helix</keyword>
<feature type="region of interest" description="Disordered" evidence="1">
    <location>
        <begin position="42"/>
        <end position="64"/>
    </location>
</feature>
<gene>
    <name evidence="3" type="ORF">AJAP_10415</name>
</gene>
<dbReference type="STRING" id="208439.AJAP_10415"/>
<dbReference type="eggNOG" id="ENOG5033MQQ">
    <property type="taxonomic scope" value="Bacteria"/>
</dbReference>
<keyword evidence="4" id="KW-1185">Reference proteome</keyword>
<proteinExistence type="predicted"/>
<evidence type="ECO:0000256" key="1">
    <source>
        <dbReference type="SAM" id="MobiDB-lite"/>
    </source>
</evidence>
<dbReference type="Proteomes" id="UP000028492">
    <property type="component" value="Chromosome"/>
</dbReference>
<feature type="compositionally biased region" description="Polar residues" evidence="1">
    <location>
        <begin position="46"/>
        <end position="62"/>
    </location>
</feature>
<name>A0A075UPP3_9PSEU</name>
<evidence type="ECO:0000256" key="2">
    <source>
        <dbReference type="SAM" id="Phobius"/>
    </source>
</evidence>
<protein>
    <submittedName>
        <fullName evidence="3">Uncharacterized protein</fullName>
    </submittedName>
</protein>
<dbReference type="EMBL" id="CP008953">
    <property type="protein sequence ID" value="AIG74978.1"/>
    <property type="molecule type" value="Genomic_DNA"/>
</dbReference>
<evidence type="ECO:0000313" key="4">
    <source>
        <dbReference type="Proteomes" id="UP000028492"/>
    </source>
</evidence>
<dbReference type="HOGENOM" id="CLU_119379_0_0_11"/>
<organism evidence="3 4">
    <name type="scientific">Amycolatopsis japonica</name>
    <dbReference type="NCBI Taxonomy" id="208439"/>
    <lineage>
        <taxon>Bacteria</taxon>
        <taxon>Bacillati</taxon>
        <taxon>Actinomycetota</taxon>
        <taxon>Actinomycetes</taxon>
        <taxon>Pseudonocardiales</taxon>
        <taxon>Pseudonocardiaceae</taxon>
        <taxon>Amycolatopsis</taxon>
        <taxon>Amycolatopsis japonica group</taxon>
    </lineage>
</organism>
<feature type="transmembrane region" description="Helical" evidence="2">
    <location>
        <begin position="13"/>
        <end position="32"/>
    </location>
</feature>
<dbReference type="AlphaFoldDB" id="A0A075UPP3"/>
<dbReference type="KEGG" id="aja:AJAP_10415"/>
<sequence>MTAQPRPLSRQRWLIPVLVVVISLTVGVGLLARDLYTRPEAEPTQPVVSESPTSVAPEQQPGSPVVEVTPDVFAHPQYQSVRQVLQGYFDSINERDYPKWTSVVSRDRAKSKTSAEWKKDFQSTKDGSILVYRIEPGAPSTLRVLVAFTSTQDVEDAPVYLPEGCIRWRLVLPLRLESGSWRVDTTDGGTNPEHERC</sequence>
<evidence type="ECO:0000313" key="3">
    <source>
        <dbReference type="EMBL" id="AIG74978.1"/>
    </source>
</evidence>
<keyword evidence="2" id="KW-0812">Transmembrane</keyword>
<dbReference type="RefSeq" id="WP_038510033.1">
    <property type="nucleotide sequence ID" value="NZ_CP008953.1"/>
</dbReference>